<proteinExistence type="predicted"/>
<dbReference type="EMBL" id="GU474885">
    <property type="protein sequence ID" value="ADI18272.1"/>
    <property type="molecule type" value="Genomic_DNA"/>
</dbReference>
<name>E0XV31_9GAMM</name>
<sequence length="111" mass="12712">MVSKISSSRSTSFDSELLSTTIISKAKPTVCWTTESIHSPVYRAELKFTIIIETSIARYSKLIFRNYISPSYSMPSSSLYQAITGVFMAYHYEKHPKPKFGKLFAMKQHLF</sequence>
<dbReference type="AlphaFoldDB" id="E0XV31"/>
<evidence type="ECO:0000313" key="1">
    <source>
        <dbReference type="EMBL" id="ADI18272.1"/>
    </source>
</evidence>
<accession>E0XV31</accession>
<reference evidence="1" key="1">
    <citation type="journal article" date="2011" name="Environ. Microbiol.">
        <title>Time-series analyses of Monterey Bay coastal microbial picoplankton using a 'genome proxy' microarray.</title>
        <authorList>
            <person name="Rich V.I."/>
            <person name="Pham V.D."/>
            <person name="Eppley J."/>
            <person name="Shi Y."/>
            <person name="DeLong E.F."/>
        </authorList>
    </citation>
    <scope>NUCLEOTIDE SEQUENCE</scope>
</reference>
<organism evidence="1">
    <name type="scientific">uncultured Chromatiales bacterium HF0200_41F04</name>
    <dbReference type="NCBI Taxonomy" id="710740"/>
    <lineage>
        <taxon>Bacteria</taxon>
        <taxon>Pseudomonadati</taxon>
        <taxon>Pseudomonadota</taxon>
        <taxon>Gammaproteobacteria</taxon>
        <taxon>Chromatiales</taxon>
        <taxon>environmental samples</taxon>
    </lineage>
</organism>
<protein>
    <submittedName>
        <fullName evidence="1">Uncharacterized protein</fullName>
    </submittedName>
</protein>